<evidence type="ECO:0000256" key="13">
    <source>
        <dbReference type="ARBA" id="ARBA00022968"/>
    </source>
</evidence>
<keyword evidence="28" id="KW-1185">Reference proteome</keyword>
<feature type="compositionally biased region" description="Basic and acidic residues" evidence="23">
    <location>
        <begin position="13"/>
        <end position="30"/>
    </location>
</feature>
<feature type="domain" description="Penicillin-binding protein OB-like" evidence="26">
    <location>
        <begin position="283"/>
        <end position="370"/>
    </location>
</feature>
<evidence type="ECO:0000256" key="23">
    <source>
        <dbReference type="SAM" id="MobiDB-lite"/>
    </source>
</evidence>
<evidence type="ECO:0000256" key="22">
    <source>
        <dbReference type="ARBA" id="ARBA00049902"/>
    </source>
</evidence>
<keyword evidence="6" id="KW-0121">Carboxypeptidase</keyword>
<evidence type="ECO:0000259" key="26">
    <source>
        <dbReference type="Pfam" id="PF17092"/>
    </source>
</evidence>
<dbReference type="GO" id="GO:0005886">
    <property type="term" value="C:plasma membrane"/>
    <property type="evidence" value="ECO:0007669"/>
    <property type="project" value="UniProtKB-SubCell"/>
</dbReference>
<keyword evidence="9" id="KW-0808">Transferase</keyword>
<keyword evidence="4" id="KW-1003">Cell membrane</keyword>
<feature type="region of interest" description="Disordered" evidence="23">
    <location>
        <begin position="262"/>
        <end position="286"/>
    </location>
</feature>
<evidence type="ECO:0000256" key="4">
    <source>
        <dbReference type="ARBA" id="ARBA00022475"/>
    </source>
</evidence>
<keyword evidence="12" id="KW-0133">Cell shape</keyword>
<keyword evidence="7" id="KW-0645">Protease</keyword>
<dbReference type="SUPFAM" id="SSF53955">
    <property type="entry name" value="Lysozyme-like"/>
    <property type="match status" value="1"/>
</dbReference>
<evidence type="ECO:0000256" key="20">
    <source>
        <dbReference type="ARBA" id="ARBA00034000"/>
    </source>
</evidence>
<dbReference type="GO" id="GO:0071555">
    <property type="term" value="P:cell wall organization"/>
    <property type="evidence" value="ECO:0007669"/>
    <property type="project" value="UniProtKB-KW"/>
</dbReference>
<evidence type="ECO:0000256" key="17">
    <source>
        <dbReference type="ARBA" id="ARBA00023251"/>
    </source>
</evidence>
<evidence type="ECO:0000256" key="14">
    <source>
        <dbReference type="ARBA" id="ARBA00022984"/>
    </source>
</evidence>
<dbReference type="GO" id="GO:0006508">
    <property type="term" value="P:proteolysis"/>
    <property type="evidence" value="ECO:0007669"/>
    <property type="project" value="UniProtKB-KW"/>
</dbReference>
<evidence type="ECO:0000256" key="21">
    <source>
        <dbReference type="ARBA" id="ARBA00044770"/>
    </source>
</evidence>
<evidence type="ECO:0000256" key="11">
    <source>
        <dbReference type="ARBA" id="ARBA00022801"/>
    </source>
</evidence>
<dbReference type="InterPro" id="IPR001460">
    <property type="entry name" value="PCN-bd_Tpept"/>
</dbReference>
<dbReference type="FunFam" id="1.10.3810.10:FF:000003">
    <property type="entry name" value="Penicillin-binding protein 1a"/>
    <property type="match status" value="1"/>
</dbReference>
<accession>A0AA35QUD6</accession>
<evidence type="ECO:0000256" key="2">
    <source>
        <dbReference type="ARBA" id="ARBA00012448"/>
    </source>
</evidence>
<keyword evidence="10" id="KW-0812">Transmembrane</keyword>
<keyword evidence="15" id="KW-1133">Transmembrane helix</keyword>
<dbReference type="SUPFAM" id="SSF56601">
    <property type="entry name" value="beta-lactamase/transpeptidase-like"/>
    <property type="match status" value="1"/>
</dbReference>
<feature type="domain" description="Glycosyl transferase family 51" evidence="25">
    <location>
        <begin position="79"/>
        <end position="256"/>
    </location>
</feature>
<evidence type="ECO:0000256" key="1">
    <source>
        <dbReference type="ARBA" id="ARBA00004249"/>
    </source>
</evidence>
<organism evidence="27 28">
    <name type="scientific">Geodia barretti</name>
    <name type="common">Barrett's horny sponge</name>
    <dbReference type="NCBI Taxonomy" id="519541"/>
    <lineage>
        <taxon>Eukaryota</taxon>
        <taxon>Metazoa</taxon>
        <taxon>Porifera</taxon>
        <taxon>Demospongiae</taxon>
        <taxon>Heteroscleromorpha</taxon>
        <taxon>Tetractinellida</taxon>
        <taxon>Astrophorina</taxon>
        <taxon>Geodiidae</taxon>
        <taxon>Geodia</taxon>
    </lineage>
</organism>
<evidence type="ECO:0000313" key="27">
    <source>
        <dbReference type="EMBL" id="CAI7991680.1"/>
    </source>
</evidence>
<dbReference type="Pfam" id="PF17092">
    <property type="entry name" value="PCB_OB"/>
    <property type="match status" value="1"/>
</dbReference>
<dbReference type="EC" id="3.4.16.4" evidence="2"/>
<evidence type="ECO:0000256" key="10">
    <source>
        <dbReference type="ARBA" id="ARBA00022692"/>
    </source>
</evidence>
<feature type="compositionally biased region" description="Basic residues" evidence="23">
    <location>
        <begin position="31"/>
        <end position="40"/>
    </location>
</feature>
<evidence type="ECO:0000256" key="9">
    <source>
        <dbReference type="ARBA" id="ARBA00022679"/>
    </source>
</evidence>
<evidence type="ECO:0000256" key="12">
    <source>
        <dbReference type="ARBA" id="ARBA00022960"/>
    </source>
</evidence>
<gene>
    <name evidence="27" type="ORF">GBAR_LOCUS796</name>
</gene>
<reference evidence="27" key="1">
    <citation type="submission" date="2023-03" db="EMBL/GenBank/DDBJ databases">
        <authorList>
            <person name="Steffen K."/>
            <person name="Cardenas P."/>
        </authorList>
    </citation>
    <scope>NUCLEOTIDE SEQUENCE</scope>
</reference>
<dbReference type="EC" id="2.4.99.28" evidence="21"/>
<evidence type="ECO:0000259" key="24">
    <source>
        <dbReference type="Pfam" id="PF00905"/>
    </source>
</evidence>
<evidence type="ECO:0000256" key="19">
    <source>
        <dbReference type="ARBA" id="ARBA00023316"/>
    </source>
</evidence>
<keyword evidence="17" id="KW-0046">Antibiotic resistance</keyword>
<dbReference type="PANTHER" id="PTHR32282">
    <property type="entry name" value="BINDING PROTEIN TRANSPEPTIDASE, PUTATIVE-RELATED"/>
    <property type="match status" value="1"/>
</dbReference>
<dbReference type="Gene3D" id="1.10.3810.10">
    <property type="entry name" value="Biosynthetic peptidoglycan transglycosylase-like"/>
    <property type="match status" value="1"/>
</dbReference>
<name>A0AA35QUD6_GEOBA</name>
<evidence type="ECO:0000256" key="18">
    <source>
        <dbReference type="ARBA" id="ARBA00023268"/>
    </source>
</evidence>
<dbReference type="InterPro" id="IPR012338">
    <property type="entry name" value="Beta-lactam/transpept-like"/>
</dbReference>
<dbReference type="GO" id="GO:0008360">
    <property type="term" value="P:regulation of cell shape"/>
    <property type="evidence" value="ECO:0007669"/>
    <property type="project" value="UniProtKB-KW"/>
</dbReference>
<dbReference type="InterPro" id="IPR050396">
    <property type="entry name" value="Glycosyltr_51/Transpeptidase"/>
</dbReference>
<dbReference type="Proteomes" id="UP001174909">
    <property type="component" value="Unassembled WGS sequence"/>
</dbReference>
<feature type="domain" description="Penicillin-binding protein transpeptidase" evidence="24">
    <location>
        <begin position="372"/>
        <end position="664"/>
    </location>
</feature>
<evidence type="ECO:0000259" key="25">
    <source>
        <dbReference type="Pfam" id="PF00912"/>
    </source>
</evidence>
<keyword evidence="13" id="KW-0735">Signal-anchor</keyword>
<evidence type="ECO:0000256" key="7">
    <source>
        <dbReference type="ARBA" id="ARBA00022670"/>
    </source>
</evidence>
<evidence type="ECO:0000256" key="5">
    <source>
        <dbReference type="ARBA" id="ARBA00022519"/>
    </source>
</evidence>
<dbReference type="InterPro" id="IPR031376">
    <property type="entry name" value="PCB_OB"/>
</dbReference>
<keyword evidence="16" id="KW-0472">Membrane</keyword>
<proteinExistence type="predicted"/>
<evidence type="ECO:0000256" key="3">
    <source>
        <dbReference type="ARBA" id="ARBA00018638"/>
    </source>
</evidence>
<feature type="region of interest" description="Disordered" evidence="23">
    <location>
        <begin position="13"/>
        <end position="40"/>
    </location>
</feature>
<keyword evidence="14" id="KW-0573">Peptidoglycan synthesis</keyword>
<comment type="catalytic activity">
    <reaction evidence="20">
        <text>Preferential cleavage: (Ac)2-L-Lys-D-Ala-|-D-Ala. Also transpeptidation of peptidyl-alanyl moieties that are N-acyl substituents of D-alanine.</text>
        <dbReference type="EC" id="3.4.16.4"/>
    </reaction>
</comment>
<dbReference type="AlphaFoldDB" id="A0AA35QUD6"/>
<keyword evidence="5" id="KW-0997">Cell inner membrane</keyword>
<dbReference type="InterPro" id="IPR001264">
    <property type="entry name" value="Glyco_trans_51"/>
</dbReference>
<dbReference type="Gene3D" id="3.40.710.10">
    <property type="entry name" value="DD-peptidase/beta-lactamase superfamily"/>
    <property type="match status" value="1"/>
</dbReference>
<keyword evidence="8" id="KW-0328">Glycosyltransferase</keyword>
<evidence type="ECO:0000256" key="15">
    <source>
        <dbReference type="ARBA" id="ARBA00022989"/>
    </source>
</evidence>
<dbReference type="Pfam" id="PF00912">
    <property type="entry name" value="Transgly"/>
    <property type="match status" value="1"/>
</dbReference>
<keyword evidence="18" id="KW-0511">Multifunctional enzyme</keyword>
<dbReference type="PANTHER" id="PTHR32282:SF27">
    <property type="entry name" value="PENICILLIN-BINDING PROTEIN 1A"/>
    <property type="match status" value="1"/>
</dbReference>
<dbReference type="GO" id="GO:0046677">
    <property type="term" value="P:response to antibiotic"/>
    <property type="evidence" value="ECO:0007669"/>
    <property type="project" value="UniProtKB-KW"/>
</dbReference>
<evidence type="ECO:0000256" key="6">
    <source>
        <dbReference type="ARBA" id="ARBA00022645"/>
    </source>
</evidence>
<comment type="caution">
    <text evidence="27">The sequence shown here is derived from an EMBL/GenBank/DDBJ whole genome shotgun (WGS) entry which is preliminary data.</text>
</comment>
<dbReference type="EMBL" id="CASHTH010000127">
    <property type="protein sequence ID" value="CAI7991680.1"/>
    <property type="molecule type" value="Genomic_DNA"/>
</dbReference>
<dbReference type="Pfam" id="PF00905">
    <property type="entry name" value="Transpeptidase"/>
    <property type="match status" value="1"/>
</dbReference>
<dbReference type="GO" id="GO:0008955">
    <property type="term" value="F:peptidoglycan glycosyltransferase activity"/>
    <property type="evidence" value="ECO:0007669"/>
    <property type="project" value="UniProtKB-EC"/>
</dbReference>
<dbReference type="InterPro" id="IPR036950">
    <property type="entry name" value="PBP_transglycosylase"/>
</dbReference>
<sequence>MVRPGIPIDARLSARDSLDRQAAHDEDPRHRPGQHRSARRPRGGAIAFVFFHYGRDLPDHNQLAAYEPPVMTRVHAGDGRLLAEHAREKRLFVPLVAMPRRVIQAFLAAEDKAFYEHFGIDPLSVANAVVTNLVNLGGDRRLVGASTITQQVAKNFLLSGELSFSRKIKEAILAMRIEDTFTKDRILELYLNEIYLGAGSYGVAAAALNYFDRSLNDLSLEEIAYLAALPKAPNNYHPVRKREAAVGRRNWVLGQMVANGAVGGRRGRGRDAGAAPHQGAGARDLRRSPALRRGAVLAVEPGRAVIGFANGERGVIALDDLKWARKARGKGRLGPEVTAAHQVLSAGDVVPAEPLEGRDGAFALRQIPAVSGALVALDPHTGRVLALVGGFDFATSEFDRATQARRQPGSAFKPFVYLAALDNGYTPASIVLDAPVVIDQGEHLRKWKPENYTERFYGPSTLRVGLEESRNLMTLRVAQDIGMKTVADYAARFGLHPDLPEVPSAALGSLETTPLDLAAAYAMLVNGGRRIEPAFVERIQDRNGRTVYQRDARDCDGCRPGEWQHQLPPALRDTRPVIADPRTTYQVVSMLEGAVQRGTGRVLSKLGAPVGGKTGTTNEFRDAWFVGFTPDLVAVAYVGFDQPQSLGRKESGGRVAAPIVRDFFAAALAGKPAVPFRVPPGIRFVRVERETGSLPGPVSDDVIVEAFLPGTEPTQRAALRQSAGPDGMLETGAVPFEGLGAVY</sequence>
<dbReference type="GO" id="GO:0008658">
    <property type="term" value="F:penicillin binding"/>
    <property type="evidence" value="ECO:0007669"/>
    <property type="project" value="InterPro"/>
</dbReference>
<evidence type="ECO:0000313" key="28">
    <source>
        <dbReference type="Proteomes" id="UP001174909"/>
    </source>
</evidence>
<evidence type="ECO:0000256" key="8">
    <source>
        <dbReference type="ARBA" id="ARBA00022676"/>
    </source>
</evidence>
<dbReference type="GO" id="GO:0009002">
    <property type="term" value="F:serine-type D-Ala-D-Ala carboxypeptidase activity"/>
    <property type="evidence" value="ECO:0007669"/>
    <property type="project" value="UniProtKB-EC"/>
</dbReference>
<protein>
    <recommendedName>
        <fullName evidence="3">Penicillin-binding protein 1A</fullName>
        <ecNumber evidence="21">2.4.99.28</ecNumber>
        <ecNumber evidence="2">3.4.16.4</ecNumber>
    </recommendedName>
</protein>
<comment type="catalytic activity">
    <reaction evidence="22">
        <text>[GlcNAc-(1-&gt;4)-Mur2Ac(oyl-L-Ala-gamma-D-Glu-L-Lys-D-Ala-D-Ala)](n)-di-trans,octa-cis-undecaprenyl diphosphate + beta-D-GlcNAc-(1-&gt;4)-Mur2Ac(oyl-L-Ala-gamma-D-Glu-L-Lys-D-Ala-D-Ala)-di-trans,octa-cis-undecaprenyl diphosphate = [GlcNAc-(1-&gt;4)-Mur2Ac(oyl-L-Ala-gamma-D-Glu-L-Lys-D-Ala-D-Ala)](n+1)-di-trans,octa-cis-undecaprenyl diphosphate + di-trans,octa-cis-undecaprenyl diphosphate + H(+)</text>
        <dbReference type="Rhea" id="RHEA:23708"/>
        <dbReference type="Rhea" id="RHEA-COMP:9602"/>
        <dbReference type="Rhea" id="RHEA-COMP:9603"/>
        <dbReference type="ChEBI" id="CHEBI:15378"/>
        <dbReference type="ChEBI" id="CHEBI:58405"/>
        <dbReference type="ChEBI" id="CHEBI:60033"/>
        <dbReference type="ChEBI" id="CHEBI:78435"/>
        <dbReference type="EC" id="2.4.99.28"/>
    </reaction>
</comment>
<evidence type="ECO:0000256" key="16">
    <source>
        <dbReference type="ARBA" id="ARBA00023136"/>
    </source>
</evidence>
<dbReference type="InterPro" id="IPR023346">
    <property type="entry name" value="Lysozyme-like_dom_sf"/>
</dbReference>
<keyword evidence="11" id="KW-0378">Hydrolase</keyword>
<keyword evidence="19" id="KW-0961">Cell wall biogenesis/degradation</keyword>
<comment type="subcellular location">
    <subcellularLocation>
        <location evidence="1">Cell inner membrane</location>
        <topology evidence="1">Single-pass type II membrane protein</topology>
    </subcellularLocation>
</comment>